<comment type="subcellular location">
    <subcellularLocation>
        <location evidence="4">Cytoplasm</location>
    </subcellularLocation>
</comment>
<reference evidence="6 7" key="1">
    <citation type="submission" date="2021-03" db="EMBL/GenBank/DDBJ databases">
        <title>Whole genome sequence of Jiella sp. MQZ13P-4.</title>
        <authorList>
            <person name="Tuo L."/>
        </authorList>
    </citation>
    <scope>NUCLEOTIDE SEQUENCE [LARGE SCALE GENOMIC DNA]</scope>
    <source>
        <strain evidence="6 7">MQZ13P-4</strain>
    </source>
</reference>
<keyword evidence="7" id="KW-1185">Reference proteome</keyword>
<keyword evidence="4" id="KW-0963">Cytoplasm</keyword>
<dbReference type="EMBL" id="JAFMPY010000020">
    <property type="protein sequence ID" value="MBO0905297.1"/>
    <property type="molecule type" value="Genomic_DNA"/>
</dbReference>
<evidence type="ECO:0000256" key="4">
    <source>
        <dbReference type="HAMAP-Rule" id="MF_00528"/>
    </source>
</evidence>
<sequence length="369" mass="39081">MSSSQRLVLASASPRRLALLQQAGVEPDRLMPADIDETPQKSEHPRSLAKRLSKWKAEVAVRRLRELAYGPATVLAADTVVSVGRQIMPKAENEEDALANLRTLSGRTHRVYTGVCVIGPNGALRQRLIESRVRFKRLSRLDIQSYLASDEWRGKAGGYAIQGLAGAFVVRLVGSYTNVVGLPLAETLALLSGEGYDIYAGWRAPQTLREADDDAAGGGEPQGRTMPKAGFVVGRGPEPAAGRPVDQAAARDGRRPTPPSHDLSDAEIVDEEPSDEADLVDDLEDEEDAANGPPRRPAAGPERGPIADDRDETAGEGADDAAADADDADADADADADEDDVDGDDDRRLEPASATGDGPKPAGKGGDGR</sequence>
<protein>
    <recommendedName>
        <fullName evidence="4">dTTP/UTP pyrophosphatase</fullName>
        <shortName evidence="4">dTTPase/UTPase</shortName>
        <ecNumber evidence="4">3.6.1.9</ecNumber>
    </recommendedName>
    <alternativeName>
        <fullName evidence="4">Nucleoside triphosphate pyrophosphatase</fullName>
    </alternativeName>
    <alternativeName>
        <fullName evidence="4">Nucleotide pyrophosphatase</fullName>
        <shortName evidence="4">Nucleotide PPase</shortName>
    </alternativeName>
</protein>
<evidence type="ECO:0000313" key="6">
    <source>
        <dbReference type="EMBL" id="MBO0905297.1"/>
    </source>
</evidence>
<comment type="similarity">
    <text evidence="4">Belongs to the Maf family. YhdE subfamily.</text>
</comment>
<evidence type="ECO:0000256" key="5">
    <source>
        <dbReference type="SAM" id="MobiDB-lite"/>
    </source>
</evidence>
<comment type="caution">
    <text evidence="6">The sequence shown here is derived from an EMBL/GenBank/DDBJ whole genome shotgun (WGS) entry which is preliminary data.</text>
</comment>
<evidence type="ECO:0000313" key="7">
    <source>
        <dbReference type="Proteomes" id="UP000664288"/>
    </source>
</evidence>
<evidence type="ECO:0000256" key="3">
    <source>
        <dbReference type="ARBA" id="ARBA00023080"/>
    </source>
</evidence>
<gene>
    <name evidence="6" type="ORF">J1C47_16760</name>
</gene>
<comment type="caution">
    <text evidence="4">Lacks conserved residue(s) required for the propagation of feature annotation.</text>
</comment>
<dbReference type="PANTHER" id="PTHR43213">
    <property type="entry name" value="BIFUNCTIONAL DTTP/UTP PYROPHOSPHATASE/METHYLTRANSFERASE PROTEIN-RELATED"/>
    <property type="match status" value="1"/>
</dbReference>
<dbReference type="SUPFAM" id="SSF52972">
    <property type="entry name" value="ITPase-like"/>
    <property type="match status" value="1"/>
</dbReference>
<proteinExistence type="inferred from homology"/>
<organism evidence="6 7">
    <name type="scientific">Jiella sonneratiae</name>
    <dbReference type="NCBI Taxonomy" id="2816856"/>
    <lineage>
        <taxon>Bacteria</taxon>
        <taxon>Pseudomonadati</taxon>
        <taxon>Pseudomonadota</taxon>
        <taxon>Alphaproteobacteria</taxon>
        <taxon>Hyphomicrobiales</taxon>
        <taxon>Aurantimonadaceae</taxon>
        <taxon>Jiella</taxon>
    </lineage>
</organism>
<dbReference type="HAMAP" id="MF_00528">
    <property type="entry name" value="Maf"/>
    <property type="match status" value="1"/>
</dbReference>
<feature type="region of interest" description="Disordered" evidence="5">
    <location>
        <begin position="211"/>
        <end position="369"/>
    </location>
</feature>
<dbReference type="CDD" id="cd00555">
    <property type="entry name" value="Maf"/>
    <property type="match status" value="1"/>
</dbReference>
<name>A0ABS3J6M7_9HYPH</name>
<feature type="compositionally biased region" description="Low complexity" evidence="5">
    <location>
        <begin position="290"/>
        <end position="304"/>
    </location>
</feature>
<feature type="compositionally biased region" description="Acidic residues" evidence="5">
    <location>
        <begin position="265"/>
        <end position="289"/>
    </location>
</feature>
<keyword evidence="3 4" id="KW-0546">Nucleotide metabolism</keyword>
<dbReference type="NCBIfam" id="NF002401">
    <property type="entry name" value="PRK01441.1"/>
    <property type="match status" value="1"/>
</dbReference>
<evidence type="ECO:0000256" key="1">
    <source>
        <dbReference type="ARBA" id="ARBA00001968"/>
    </source>
</evidence>
<dbReference type="NCBIfam" id="TIGR00172">
    <property type="entry name" value="maf"/>
    <property type="match status" value="1"/>
</dbReference>
<accession>A0ABS3J6M7</accession>
<comment type="cofactor">
    <cofactor evidence="1 4">
        <name>a divalent metal cation</name>
        <dbReference type="ChEBI" id="CHEBI:60240"/>
    </cofactor>
</comment>
<comment type="function">
    <text evidence="4">Nucleoside triphosphate pyrophosphatase that hydrolyzes dTTP and UTP. May have a dual role in cell division arrest and in preventing the incorporation of modified nucleotides into cellular nucleic acids.</text>
</comment>
<dbReference type="Proteomes" id="UP000664288">
    <property type="component" value="Unassembled WGS sequence"/>
</dbReference>
<dbReference type="Pfam" id="PF02545">
    <property type="entry name" value="Maf"/>
    <property type="match status" value="1"/>
</dbReference>
<feature type="active site" description="Proton acceptor" evidence="4">
    <location>
        <position position="78"/>
    </location>
</feature>
<keyword evidence="2 4" id="KW-0378">Hydrolase</keyword>
<feature type="site" description="Important for substrate specificity" evidence="4">
    <location>
        <position position="162"/>
    </location>
</feature>
<feature type="site" description="Important for substrate specificity" evidence="4">
    <location>
        <position position="15"/>
    </location>
</feature>
<dbReference type="InterPro" id="IPR029001">
    <property type="entry name" value="ITPase-like_fam"/>
</dbReference>
<evidence type="ECO:0000256" key="2">
    <source>
        <dbReference type="ARBA" id="ARBA00022801"/>
    </source>
</evidence>
<dbReference type="EC" id="3.6.1.9" evidence="4"/>
<dbReference type="InterPro" id="IPR003697">
    <property type="entry name" value="Maf-like"/>
</dbReference>
<comment type="catalytic activity">
    <reaction evidence="4">
        <text>UTP + H2O = UMP + diphosphate + H(+)</text>
        <dbReference type="Rhea" id="RHEA:29395"/>
        <dbReference type="ChEBI" id="CHEBI:15377"/>
        <dbReference type="ChEBI" id="CHEBI:15378"/>
        <dbReference type="ChEBI" id="CHEBI:33019"/>
        <dbReference type="ChEBI" id="CHEBI:46398"/>
        <dbReference type="ChEBI" id="CHEBI:57865"/>
        <dbReference type="EC" id="3.6.1.9"/>
    </reaction>
</comment>
<feature type="compositionally biased region" description="Acidic residues" evidence="5">
    <location>
        <begin position="317"/>
        <end position="344"/>
    </location>
</feature>
<comment type="catalytic activity">
    <reaction evidence="4">
        <text>dTTP + H2O = dTMP + diphosphate + H(+)</text>
        <dbReference type="Rhea" id="RHEA:28534"/>
        <dbReference type="ChEBI" id="CHEBI:15377"/>
        <dbReference type="ChEBI" id="CHEBI:15378"/>
        <dbReference type="ChEBI" id="CHEBI:33019"/>
        <dbReference type="ChEBI" id="CHEBI:37568"/>
        <dbReference type="ChEBI" id="CHEBI:63528"/>
        <dbReference type="EC" id="3.6.1.9"/>
    </reaction>
</comment>
<dbReference type="Gene3D" id="3.90.950.10">
    <property type="match status" value="1"/>
</dbReference>
<dbReference type="PANTHER" id="PTHR43213:SF5">
    <property type="entry name" value="BIFUNCTIONAL DTTP_UTP PYROPHOSPHATASE_METHYLTRANSFERASE PROTEIN-RELATED"/>
    <property type="match status" value="1"/>
</dbReference>
<feature type="site" description="Important for substrate specificity" evidence="4">
    <location>
        <position position="79"/>
    </location>
</feature>